<evidence type="ECO:0000313" key="1">
    <source>
        <dbReference type="EMBL" id="KAJ0172962.1"/>
    </source>
</evidence>
<dbReference type="EMBL" id="CM034406">
    <property type="protein sequence ID" value="KAJ0172962.1"/>
    <property type="molecule type" value="Genomic_DNA"/>
</dbReference>
<reference evidence="1 2" key="1">
    <citation type="journal article" date="2021" name="Front. Genet.">
        <title>Chromosome-Level Genome Assembly Reveals Significant Gene Expansion in the Toll and IMD Signaling Pathways of Dendrolimus kikuchii.</title>
        <authorList>
            <person name="Zhou J."/>
            <person name="Wu P."/>
            <person name="Xiong Z."/>
            <person name="Liu N."/>
            <person name="Zhao N."/>
            <person name="Ji M."/>
            <person name="Qiu Y."/>
            <person name="Yang B."/>
        </authorList>
    </citation>
    <scope>NUCLEOTIDE SEQUENCE [LARGE SCALE GENOMIC DNA]</scope>
    <source>
        <strain evidence="1">Ann1</strain>
    </source>
</reference>
<accession>A0ACC1CNB5</accession>
<dbReference type="Proteomes" id="UP000824533">
    <property type="component" value="Linkage Group LG20"/>
</dbReference>
<keyword evidence="2" id="KW-1185">Reference proteome</keyword>
<evidence type="ECO:0000313" key="2">
    <source>
        <dbReference type="Proteomes" id="UP000824533"/>
    </source>
</evidence>
<gene>
    <name evidence="1" type="ORF">K1T71_011138</name>
</gene>
<comment type="caution">
    <text evidence="1">The sequence shown here is derived from an EMBL/GenBank/DDBJ whole genome shotgun (WGS) entry which is preliminary data.</text>
</comment>
<sequence length="352" mass="40184">MFVESDSDSDLEMMSFLSSDSESNDSNRSRNYKQRIDYFSILNSYEFQLRFRLDKSSVQDLLTEIQPSLKVSGSRNYGIPPLHQLLLTLRFYALGTILLSVADFIGVSKASACRIVRDVSSAIAALYNRYIYMHSNTEIDFYAIARFPRVLGTLDGTHIRIQSPCSQIGEEFRNRKGYFSLNIQAVCNANLQFMNVIARWPGSAHDATIFNNSELRAQCESGIFGNKWLLGDSAYPLKPYLLTPLLNPRTRGEQLYNEAHIRTRNTIERCFGVWKRRFPVVALTLRLSLLRAHTVVIATSILHNICRLNNLDDDIASEVEVAISDMEEAMPASNNNEIDMERNMLIEEYFSQ</sequence>
<protein>
    <submittedName>
        <fullName evidence="1">Uncharacterized protein</fullName>
    </submittedName>
</protein>
<organism evidence="1 2">
    <name type="scientific">Dendrolimus kikuchii</name>
    <dbReference type="NCBI Taxonomy" id="765133"/>
    <lineage>
        <taxon>Eukaryota</taxon>
        <taxon>Metazoa</taxon>
        <taxon>Ecdysozoa</taxon>
        <taxon>Arthropoda</taxon>
        <taxon>Hexapoda</taxon>
        <taxon>Insecta</taxon>
        <taxon>Pterygota</taxon>
        <taxon>Neoptera</taxon>
        <taxon>Endopterygota</taxon>
        <taxon>Lepidoptera</taxon>
        <taxon>Glossata</taxon>
        <taxon>Ditrysia</taxon>
        <taxon>Bombycoidea</taxon>
        <taxon>Lasiocampidae</taxon>
        <taxon>Dendrolimus</taxon>
    </lineage>
</organism>
<proteinExistence type="predicted"/>
<name>A0ACC1CNB5_9NEOP</name>